<evidence type="ECO:0000313" key="1">
    <source>
        <dbReference type="EMBL" id="NZA26625.1"/>
    </source>
</evidence>
<dbReference type="Proteomes" id="UP000578091">
    <property type="component" value="Unassembled WGS sequence"/>
</dbReference>
<organism evidence="1 2">
    <name type="scientific">Luteimonas salinisoli</name>
    <dbReference type="NCBI Taxonomy" id="2752307"/>
    <lineage>
        <taxon>Bacteria</taxon>
        <taxon>Pseudomonadati</taxon>
        <taxon>Pseudomonadota</taxon>
        <taxon>Gammaproteobacteria</taxon>
        <taxon>Lysobacterales</taxon>
        <taxon>Lysobacteraceae</taxon>
        <taxon>Luteimonas</taxon>
    </lineage>
</organism>
<sequence>MLIQVNTDSNIQSDESVVRHAEETIANALARFSGQVTRVQVHLSDSNAGKGGARDKRCSLEARLDGRPPAAASDDADTVAAAISGAAKKLQRVLESSLGKLG</sequence>
<proteinExistence type="predicted"/>
<comment type="caution">
    <text evidence="1">The sequence shown here is derived from an EMBL/GenBank/DDBJ whole genome shotgun (WGS) entry which is preliminary data.</text>
</comment>
<reference evidence="1 2" key="1">
    <citation type="submission" date="2020-07" db="EMBL/GenBank/DDBJ databases">
        <title>Luteimonas sp. SJ-92.</title>
        <authorList>
            <person name="Huang X.-X."/>
            <person name="Xu L."/>
            <person name="Sun J.-Q."/>
        </authorList>
    </citation>
    <scope>NUCLEOTIDE SEQUENCE [LARGE SCALE GENOMIC DNA]</scope>
    <source>
        <strain evidence="1 2">SJ-92</strain>
    </source>
</reference>
<dbReference type="Gene3D" id="3.30.160.100">
    <property type="entry name" value="Ribosome hibernation promotion factor-like"/>
    <property type="match status" value="1"/>
</dbReference>
<name>A0A853JCQ6_9GAMM</name>
<dbReference type="EMBL" id="JACCKA010000059">
    <property type="protein sequence ID" value="NZA26625.1"/>
    <property type="molecule type" value="Genomic_DNA"/>
</dbReference>
<dbReference type="InterPro" id="IPR036567">
    <property type="entry name" value="RHF-like"/>
</dbReference>
<dbReference type="Pfam" id="PF02482">
    <property type="entry name" value="Ribosomal_S30AE"/>
    <property type="match status" value="1"/>
</dbReference>
<dbReference type="SUPFAM" id="SSF69754">
    <property type="entry name" value="Ribosome binding protein Y (YfiA homologue)"/>
    <property type="match status" value="1"/>
</dbReference>
<accession>A0A853JCQ6</accession>
<dbReference type="InterPro" id="IPR003489">
    <property type="entry name" value="RHF/RaiA"/>
</dbReference>
<evidence type="ECO:0000313" key="2">
    <source>
        <dbReference type="Proteomes" id="UP000578091"/>
    </source>
</evidence>
<gene>
    <name evidence="1" type="ORF">H0E84_09530</name>
</gene>
<dbReference type="AlphaFoldDB" id="A0A853JCQ6"/>
<protein>
    <submittedName>
        <fullName evidence="1">HPF/RaiA family ribosome-associated protein</fullName>
    </submittedName>
</protein>
<keyword evidence="2" id="KW-1185">Reference proteome</keyword>
<dbReference type="RefSeq" id="WP_180678415.1">
    <property type="nucleotide sequence ID" value="NZ_JACCKA010000059.1"/>
</dbReference>